<dbReference type="HOGENOM" id="CLU_188578_0_1_1"/>
<accession>S8DZZ4</accession>
<dbReference type="eggNOG" id="ENOG502R4IS">
    <property type="taxonomic scope" value="Eukaryota"/>
</dbReference>
<dbReference type="STRING" id="743788.S8DZZ4"/>
<name>S8DZZ4_FOMSC</name>
<protein>
    <submittedName>
        <fullName evidence="1">Uncharacterized protein</fullName>
    </submittedName>
</protein>
<gene>
    <name evidence="1" type="ORF">FOMPIDRAFT_1051387</name>
</gene>
<dbReference type="PANTHER" id="PTHR28011">
    <property type="entry name" value="NON-CLASSICAL EXPORT PROTEIN 1"/>
    <property type="match status" value="1"/>
</dbReference>
<keyword evidence="2" id="KW-1185">Reference proteome</keyword>
<organism evidence="1 2">
    <name type="scientific">Fomitopsis schrenkii</name>
    <name type="common">Brown rot fungus</name>
    <dbReference type="NCBI Taxonomy" id="2126942"/>
    <lineage>
        <taxon>Eukaryota</taxon>
        <taxon>Fungi</taxon>
        <taxon>Dikarya</taxon>
        <taxon>Basidiomycota</taxon>
        <taxon>Agaricomycotina</taxon>
        <taxon>Agaricomycetes</taxon>
        <taxon>Polyporales</taxon>
        <taxon>Fomitopsis</taxon>
    </lineage>
</organism>
<dbReference type="Pfam" id="PF11654">
    <property type="entry name" value="NCE101"/>
    <property type="match status" value="1"/>
</dbReference>
<dbReference type="AlphaFoldDB" id="S8DZZ4"/>
<reference evidence="1 2" key="1">
    <citation type="journal article" date="2012" name="Science">
        <title>The Paleozoic origin of enzymatic lignin decomposition reconstructed from 31 fungal genomes.</title>
        <authorList>
            <person name="Floudas D."/>
            <person name="Binder M."/>
            <person name="Riley R."/>
            <person name="Barry K."/>
            <person name="Blanchette R.A."/>
            <person name="Henrissat B."/>
            <person name="Martinez A.T."/>
            <person name="Otillar R."/>
            <person name="Spatafora J.W."/>
            <person name="Yadav J.S."/>
            <person name="Aerts A."/>
            <person name="Benoit I."/>
            <person name="Boyd A."/>
            <person name="Carlson A."/>
            <person name="Copeland A."/>
            <person name="Coutinho P.M."/>
            <person name="de Vries R.P."/>
            <person name="Ferreira P."/>
            <person name="Findley K."/>
            <person name="Foster B."/>
            <person name="Gaskell J."/>
            <person name="Glotzer D."/>
            <person name="Gorecki P."/>
            <person name="Heitman J."/>
            <person name="Hesse C."/>
            <person name="Hori C."/>
            <person name="Igarashi K."/>
            <person name="Jurgens J.A."/>
            <person name="Kallen N."/>
            <person name="Kersten P."/>
            <person name="Kohler A."/>
            <person name="Kuees U."/>
            <person name="Kumar T.K.A."/>
            <person name="Kuo A."/>
            <person name="LaButti K."/>
            <person name="Larrondo L.F."/>
            <person name="Lindquist E."/>
            <person name="Ling A."/>
            <person name="Lombard V."/>
            <person name="Lucas S."/>
            <person name="Lundell T."/>
            <person name="Martin R."/>
            <person name="McLaughlin D.J."/>
            <person name="Morgenstern I."/>
            <person name="Morin E."/>
            <person name="Murat C."/>
            <person name="Nagy L.G."/>
            <person name="Nolan M."/>
            <person name="Ohm R.A."/>
            <person name="Patyshakuliyeva A."/>
            <person name="Rokas A."/>
            <person name="Ruiz-Duenas F.J."/>
            <person name="Sabat G."/>
            <person name="Salamov A."/>
            <person name="Samejima M."/>
            <person name="Schmutz J."/>
            <person name="Slot J.C."/>
            <person name="St John F."/>
            <person name="Stenlid J."/>
            <person name="Sun H."/>
            <person name="Sun S."/>
            <person name="Syed K."/>
            <person name="Tsang A."/>
            <person name="Wiebenga A."/>
            <person name="Young D."/>
            <person name="Pisabarro A."/>
            <person name="Eastwood D.C."/>
            <person name="Martin F."/>
            <person name="Cullen D."/>
            <person name="Grigoriev I.V."/>
            <person name="Hibbett D.S."/>
        </authorList>
    </citation>
    <scope>NUCLEOTIDE SEQUENCE</scope>
    <source>
        <strain evidence="2">FP-58527</strain>
    </source>
</reference>
<evidence type="ECO:0000313" key="1">
    <source>
        <dbReference type="EMBL" id="EPS98541.1"/>
    </source>
</evidence>
<dbReference type="EMBL" id="KE504164">
    <property type="protein sequence ID" value="EPS98541.1"/>
    <property type="molecule type" value="Genomic_DNA"/>
</dbReference>
<dbReference type="PANTHER" id="PTHR28011:SF1">
    <property type="entry name" value="NON-CLASSICAL EXPORT PROTEIN 1"/>
    <property type="match status" value="1"/>
</dbReference>
<dbReference type="InterPro" id="IPR024242">
    <property type="entry name" value="NCE101"/>
</dbReference>
<dbReference type="GO" id="GO:0009306">
    <property type="term" value="P:protein secretion"/>
    <property type="evidence" value="ECO:0007669"/>
    <property type="project" value="InterPro"/>
</dbReference>
<proteinExistence type="predicted"/>
<dbReference type="Proteomes" id="UP000015241">
    <property type="component" value="Unassembled WGS sequence"/>
</dbReference>
<sequence length="79" mass="9169">MAPLLSRALDPLLGVFTGVFAYYLWEANPRTDMPQDQRLTALVQWKRDKWRQERDQKLMAADQDMDMNAIRAAVEGESQ</sequence>
<evidence type="ECO:0000313" key="2">
    <source>
        <dbReference type="Proteomes" id="UP000015241"/>
    </source>
</evidence>
<dbReference type="InParanoid" id="S8DZZ4"/>
<dbReference type="OrthoDB" id="2155101at2759"/>